<dbReference type="PANTHER" id="PTHR45749">
    <property type="match status" value="1"/>
</dbReference>
<reference evidence="1 2" key="1">
    <citation type="submission" date="2023-11" db="EMBL/GenBank/DDBJ databases">
        <title>Halocaridina rubra genome assembly.</title>
        <authorList>
            <person name="Smith C."/>
        </authorList>
    </citation>
    <scope>NUCLEOTIDE SEQUENCE [LARGE SCALE GENOMIC DNA]</scope>
    <source>
        <strain evidence="1">EP-1</strain>
        <tissue evidence="1">Whole</tissue>
    </source>
</reference>
<dbReference type="EMBL" id="JAXCGZ010006168">
    <property type="protein sequence ID" value="KAK7080038.1"/>
    <property type="molecule type" value="Genomic_DNA"/>
</dbReference>
<proteinExistence type="predicted"/>
<feature type="non-terminal residue" evidence="1">
    <location>
        <position position="89"/>
    </location>
</feature>
<feature type="non-terminal residue" evidence="1">
    <location>
        <position position="1"/>
    </location>
</feature>
<dbReference type="AlphaFoldDB" id="A0AAN8XGR2"/>
<evidence type="ECO:0008006" key="3">
    <source>
        <dbReference type="Google" id="ProtNLM"/>
    </source>
</evidence>
<sequence length="89" mass="10068">EELKDDLKDKKYVFLYDESTDIAIQKHICIVVRFFCNRNERIQTAFLGLVPVIDTTGEALFKKISDELATYNQTLNNCIGFASDGAASM</sequence>
<evidence type="ECO:0000313" key="1">
    <source>
        <dbReference type="EMBL" id="KAK7080038.1"/>
    </source>
</evidence>
<comment type="caution">
    <text evidence="1">The sequence shown here is derived from an EMBL/GenBank/DDBJ whole genome shotgun (WGS) entry which is preliminary data.</text>
</comment>
<dbReference type="PANTHER" id="PTHR45749:SF21">
    <property type="entry name" value="DUF4371 DOMAIN-CONTAINING PROTEIN"/>
    <property type="match status" value="1"/>
</dbReference>
<name>A0AAN8XGR2_HALRR</name>
<protein>
    <recommendedName>
        <fullName evidence="3">DUF4371 domain-containing protein</fullName>
    </recommendedName>
</protein>
<accession>A0AAN8XGR2</accession>
<dbReference type="Proteomes" id="UP001381693">
    <property type="component" value="Unassembled WGS sequence"/>
</dbReference>
<organism evidence="1 2">
    <name type="scientific">Halocaridina rubra</name>
    <name type="common">Hawaiian red shrimp</name>
    <dbReference type="NCBI Taxonomy" id="373956"/>
    <lineage>
        <taxon>Eukaryota</taxon>
        <taxon>Metazoa</taxon>
        <taxon>Ecdysozoa</taxon>
        <taxon>Arthropoda</taxon>
        <taxon>Crustacea</taxon>
        <taxon>Multicrustacea</taxon>
        <taxon>Malacostraca</taxon>
        <taxon>Eumalacostraca</taxon>
        <taxon>Eucarida</taxon>
        <taxon>Decapoda</taxon>
        <taxon>Pleocyemata</taxon>
        <taxon>Caridea</taxon>
        <taxon>Atyoidea</taxon>
        <taxon>Atyidae</taxon>
        <taxon>Halocaridina</taxon>
    </lineage>
</organism>
<evidence type="ECO:0000313" key="2">
    <source>
        <dbReference type="Proteomes" id="UP001381693"/>
    </source>
</evidence>
<gene>
    <name evidence="1" type="ORF">SK128_008998</name>
</gene>
<keyword evidence="2" id="KW-1185">Reference proteome</keyword>